<evidence type="ECO:0000259" key="1">
    <source>
        <dbReference type="PROSITE" id="PS51352"/>
    </source>
</evidence>
<organism evidence="2 3">
    <name type="scientific">Acetohalobium arabaticum (strain ATCC 49924 / DSM 5501 / Z-7288)</name>
    <dbReference type="NCBI Taxonomy" id="574087"/>
    <lineage>
        <taxon>Bacteria</taxon>
        <taxon>Bacillati</taxon>
        <taxon>Bacillota</taxon>
        <taxon>Clostridia</taxon>
        <taxon>Halanaerobiales</taxon>
        <taxon>Halobacteroidaceae</taxon>
        <taxon>Acetohalobium</taxon>
    </lineage>
</organism>
<sequence>MKKIILVLLIIGLISGISTSLILTPKLFTQSKQQTELPDIEIKTATNRTINLNTEIDRKTILLFWLPKSNICQQQLEILQQLKAEYQTELHIYGITIGNIQPTKLKKIKEENSLNFPLLIDRRTELTEELMINSIPTLVFINKQGIITEQHTGLLKLSNLKENIDNITTEKN</sequence>
<dbReference type="Pfam" id="PF00578">
    <property type="entry name" value="AhpC-TSA"/>
    <property type="match status" value="1"/>
</dbReference>
<dbReference type="InterPro" id="IPR036249">
    <property type="entry name" value="Thioredoxin-like_sf"/>
</dbReference>
<gene>
    <name evidence="2" type="ordered locus">Acear_2059</name>
</gene>
<name>D9QT49_ACEAZ</name>
<accession>D9QT49</accession>
<dbReference type="GO" id="GO:0016209">
    <property type="term" value="F:antioxidant activity"/>
    <property type="evidence" value="ECO:0007669"/>
    <property type="project" value="InterPro"/>
</dbReference>
<proteinExistence type="predicted"/>
<dbReference type="InterPro" id="IPR013766">
    <property type="entry name" value="Thioredoxin_domain"/>
</dbReference>
<dbReference type="KEGG" id="aar:Acear_2059"/>
<dbReference type="Proteomes" id="UP000001661">
    <property type="component" value="Chromosome"/>
</dbReference>
<dbReference type="AlphaFoldDB" id="D9QT49"/>
<dbReference type="eggNOG" id="COG0526">
    <property type="taxonomic scope" value="Bacteria"/>
</dbReference>
<dbReference type="Gene3D" id="3.40.30.10">
    <property type="entry name" value="Glutaredoxin"/>
    <property type="match status" value="1"/>
</dbReference>
<dbReference type="PANTHER" id="PTHR42852:SF17">
    <property type="entry name" value="THIOREDOXIN-LIKE PROTEIN HI_1115"/>
    <property type="match status" value="1"/>
</dbReference>
<dbReference type="EMBL" id="CP002105">
    <property type="protein sequence ID" value="ADL13549.1"/>
    <property type="molecule type" value="Genomic_DNA"/>
</dbReference>
<dbReference type="PANTHER" id="PTHR42852">
    <property type="entry name" value="THIOL:DISULFIDE INTERCHANGE PROTEIN DSBE"/>
    <property type="match status" value="1"/>
</dbReference>
<dbReference type="InterPro" id="IPR000866">
    <property type="entry name" value="AhpC/TSA"/>
</dbReference>
<dbReference type="GO" id="GO:0016491">
    <property type="term" value="F:oxidoreductase activity"/>
    <property type="evidence" value="ECO:0007669"/>
    <property type="project" value="InterPro"/>
</dbReference>
<evidence type="ECO:0000313" key="2">
    <source>
        <dbReference type="EMBL" id="ADL13549.1"/>
    </source>
</evidence>
<keyword evidence="3" id="KW-1185">Reference proteome</keyword>
<dbReference type="InterPro" id="IPR050553">
    <property type="entry name" value="Thioredoxin_ResA/DsbE_sf"/>
</dbReference>
<dbReference type="STRING" id="574087.Acear_2059"/>
<dbReference type="PROSITE" id="PS51352">
    <property type="entry name" value="THIOREDOXIN_2"/>
    <property type="match status" value="1"/>
</dbReference>
<protein>
    <submittedName>
        <fullName evidence="2">Alkyl hydroperoxide reductase/ Thiol specific antioxidant/ Mal allergen</fullName>
    </submittedName>
</protein>
<evidence type="ECO:0000313" key="3">
    <source>
        <dbReference type="Proteomes" id="UP000001661"/>
    </source>
</evidence>
<feature type="domain" description="Thioredoxin" evidence="1">
    <location>
        <begin position="31"/>
        <end position="169"/>
    </location>
</feature>
<dbReference type="OrthoDB" id="2113030at2"/>
<dbReference type="SUPFAM" id="SSF52833">
    <property type="entry name" value="Thioredoxin-like"/>
    <property type="match status" value="1"/>
</dbReference>
<dbReference type="RefSeq" id="WP_013278992.1">
    <property type="nucleotide sequence ID" value="NC_014378.1"/>
</dbReference>
<reference evidence="2 3" key="1">
    <citation type="journal article" date="2010" name="Stand. Genomic Sci.">
        <title>Complete genome sequence of Acetohalobium arabaticum type strain (Z-7288).</title>
        <authorList>
            <person name="Sikorski J."/>
            <person name="Lapidus A."/>
            <person name="Chertkov O."/>
            <person name="Lucas S."/>
            <person name="Copeland A."/>
            <person name="Glavina Del Rio T."/>
            <person name="Nolan M."/>
            <person name="Tice H."/>
            <person name="Cheng J.F."/>
            <person name="Han C."/>
            <person name="Brambilla E."/>
            <person name="Pitluck S."/>
            <person name="Liolios K."/>
            <person name="Ivanova N."/>
            <person name="Mavromatis K."/>
            <person name="Mikhailova N."/>
            <person name="Pati A."/>
            <person name="Bruce D."/>
            <person name="Detter C."/>
            <person name="Tapia R."/>
            <person name="Goodwin L."/>
            <person name="Chen A."/>
            <person name="Palaniappan K."/>
            <person name="Land M."/>
            <person name="Hauser L."/>
            <person name="Chang Y.J."/>
            <person name="Jeffries C.D."/>
            <person name="Rohde M."/>
            <person name="Goker M."/>
            <person name="Spring S."/>
            <person name="Woyke T."/>
            <person name="Bristow J."/>
            <person name="Eisen J.A."/>
            <person name="Markowitz V."/>
            <person name="Hugenholtz P."/>
            <person name="Kyrpides N.C."/>
            <person name="Klenk H.P."/>
        </authorList>
    </citation>
    <scope>NUCLEOTIDE SEQUENCE [LARGE SCALE GENOMIC DNA]</scope>
    <source>
        <strain evidence="3">ATCC 49924 / DSM 5501 / Z-7288</strain>
    </source>
</reference>
<dbReference type="HOGENOM" id="CLU_1551913_0_0_9"/>